<dbReference type="Gene3D" id="3.40.50.720">
    <property type="entry name" value="NAD(P)-binding Rossmann-like Domain"/>
    <property type="match status" value="1"/>
</dbReference>
<evidence type="ECO:0000313" key="1">
    <source>
        <dbReference type="EMBL" id="KAF9949261.1"/>
    </source>
</evidence>
<name>A0A9P6LXC6_MORAP</name>
<evidence type="ECO:0000313" key="2">
    <source>
        <dbReference type="Proteomes" id="UP000738359"/>
    </source>
</evidence>
<dbReference type="OrthoDB" id="329835at2759"/>
<dbReference type="EMBL" id="JAAAHY010001428">
    <property type="protein sequence ID" value="KAF9949261.1"/>
    <property type="molecule type" value="Genomic_DNA"/>
</dbReference>
<accession>A0A9P6LXC6</accession>
<sequence>TDMVYQVTHSITPPFRFNEFFEAMNKYGYKVRTVEDKVWRNALTEHALKSQDTVLFPLLHIQTDHLPGTTSSPEMRDTNTQRVMVCKPGFEATPRMSTELVGTYLAYMVKTGFLPRPAVQGDDDVLTLPDLGTRV</sequence>
<gene>
    <name evidence="1" type="primary">LYS2_1</name>
    <name evidence="1" type="ORF">BGZ70_001843</name>
</gene>
<comment type="caution">
    <text evidence="1">The sequence shown here is derived from an EMBL/GenBank/DDBJ whole genome shotgun (WGS) entry which is preliminary data.</text>
</comment>
<proteinExistence type="predicted"/>
<dbReference type="AlphaFoldDB" id="A0A9P6LXC6"/>
<organism evidence="1 2">
    <name type="scientific">Mortierella alpina</name>
    <name type="common">Oleaginous fungus</name>
    <name type="synonym">Mortierella renispora</name>
    <dbReference type="NCBI Taxonomy" id="64518"/>
    <lineage>
        <taxon>Eukaryota</taxon>
        <taxon>Fungi</taxon>
        <taxon>Fungi incertae sedis</taxon>
        <taxon>Mucoromycota</taxon>
        <taxon>Mortierellomycotina</taxon>
        <taxon>Mortierellomycetes</taxon>
        <taxon>Mortierellales</taxon>
        <taxon>Mortierellaceae</taxon>
        <taxon>Mortierella</taxon>
    </lineage>
</organism>
<dbReference type="Proteomes" id="UP000738359">
    <property type="component" value="Unassembled WGS sequence"/>
</dbReference>
<protein>
    <submittedName>
        <fullName evidence="1">Large subunit of alpha-aminoadipate reductase</fullName>
    </submittedName>
</protein>
<reference evidence="1" key="1">
    <citation type="journal article" date="2020" name="Fungal Divers.">
        <title>Resolving the Mortierellaceae phylogeny through synthesis of multi-gene phylogenetics and phylogenomics.</title>
        <authorList>
            <person name="Vandepol N."/>
            <person name="Liber J."/>
            <person name="Desiro A."/>
            <person name="Na H."/>
            <person name="Kennedy M."/>
            <person name="Barry K."/>
            <person name="Grigoriev I.V."/>
            <person name="Miller A.N."/>
            <person name="O'Donnell K."/>
            <person name="Stajich J.E."/>
            <person name="Bonito G."/>
        </authorList>
    </citation>
    <scope>NUCLEOTIDE SEQUENCE</scope>
    <source>
        <strain evidence="1">CK1249</strain>
    </source>
</reference>
<keyword evidence="2" id="KW-1185">Reference proteome</keyword>
<feature type="non-terminal residue" evidence="1">
    <location>
        <position position="1"/>
    </location>
</feature>